<feature type="domain" description="Ig-like" evidence="8">
    <location>
        <begin position="360"/>
        <end position="450"/>
    </location>
</feature>
<keyword evidence="3" id="KW-0732">Signal</keyword>
<comment type="subcellular location">
    <subcellularLocation>
        <location evidence="1">Secreted</location>
    </subcellularLocation>
</comment>
<evidence type="ECO:0000256" key="5">
    <source>
        <dbReference type="ARBA" id="ARBA00023157"/>
    </source>
</evidence>
<dbReference type="PROSITE" id="PS50092">
    <property type="entry name" value="TSP1"/>
    <property type="match status" value="3"/>
</dbReference>
<dbReference type="PANTHER" id="PTHR22906">
    <property type="entry name" value="PROPERDIN"/>
    <property type="match status" value="1"/>
</dbReference>
<evidence type="ECO:0000256" key="4">
    <source>
        <dbReference type="ARBA" id="ARBA00022737"/>
    </source>
</evidence>
<dbReference type="Pfam" id="PF00090">
    <property type="entry name" value="TSP_1"/>
    <property type="match status" value="2"/>
</dbReference>
<dbReference type="PROSITE" id="PS50835">
    <property type="entry name" value="IG_LIKE"/>
    <property type="match status" value="1"/>
</dbReference>
<dbReference type="Proteomes" id="UP000682733">
    <property type="component" value="Unassembled WGS sequence"/>
</dbReference>
<evidence type="ECO:0000313" key="12">
    <source>
        <dbReference type="EMBL" id="CAF4290917.1"/>
    </source>
</evidence>
<keyword evidence="7" id="KW-0812">Transmembrane</keyword>
<name>A0A815KS42_9BILA</name>
<dbReference type="Gene3D" id="2.60.40.10">
    <property type="entry name" value="Immunoglobulins"/>
    <property type="match status" value="1"/>
</dbReference>
<dbReference type="Proteomes" id="UP000677228">
    <property type="component" value="Unassembled WGS sequence"/>
</dbReference>
<keyword evidence="5" id="KW-1015">Disulfide bond</keyword>
<evidence type="ECO:0000256" key="2">
    <source>
        <dbReference type="ARBA" id="ARBA00022525"/>
    </source>
</evidence>
<evidence type="ECO:0000256" key="7">
    <source>
        <dbReference type="SAM" id="Phobius"/>
    </source>
</evidence>
<evidence type="ECO:0000313" key="13">
    <source>
        <dbReference type="Proteomes" id="UP000663829"/>
    </source>
</evidence>
<dbReference type="PANTHER" id="PTHR22906:SF43">
    <property type="entry name" value="PROPERDIN"/>
    <property type="match status" value="1"/>
</dbReference>
<comment type="caution">
    <text evidence="10">The sequence shown here is derived from an EMBL/GenBank/DDBJ whole genome shotgun (WGS) entry which is preliminary data.</text>
</comment>
<evidence type="ECO:0000256" key="6">
    <source>
        <dbReference type="SAM" id="MobiDB-lite"/>
    </source>
</evidence>
<sequence>MASESIGDYTGHWSSWSASSSQCSVDTTDCLKYSRNWPGYREVHRQCVKTNKTLSVRATLKSPAKQLSVRCPPDVHGITDKALQQCVVPNHPIECKTKEQFHWKEWSQWLCGVCDMNKPYSLENSSWRMRECEIREINGTCLADERGIMDTERGPCSLCENEWTKWSSWSHCKEQCESTGRHRFRTCLGTEQRRCTCDILRETSKQKFHETNQAKDMIIVLNCSHEWRPCDSRRDDVCPPVDGGWSKWESWELCSTTCGKNGVRVRKRSCSHPFPTSLGKPCNGNSIDFEKCETNSICPINSGWSAWSNWKCSATCGTNVTAERKRTCNNPPATFGGLHCDGNKTEIKICSTLRTCYTGPSEFNFIYYSIDRQNSSFIVKEGSTLTVPCRIKTQNNFSFSIGRLLRSVMIHWRLNGEDLLIDPKRMIFEKTSLIIFNVRPFDSGVLECMILVPTLTAIYVPISFSSIAVISSATLNVPLFKPIIINCNFKSFTLFNSVLKRPLVSTYKFSVEYSKQTHLSRIIQKKDVVSQMEKIRLTNQSSHSDDNEVIKCKVKEFDKKNGERKNRNLRLWTTNIIKIHILKTPSWHQKPMGIAMIVLVCFLLAGILLIFIAYFLSRTSEYFQNNFVRISKTLSLKEIDRKSKRHSSSKLKNTEQLRYR</sequence>
<dbReference type="AlphaFoldDB" id="A0A815KS42"/>
<evidence type="ECO:0000313" key="11">
    <source>
        <dbReference type="EMBL" id="CAF4037391.1"/>
    </source>
</evidence>
<accession>A0A815KS42</accession>
<dbReference type="EMBL" id="CAJNOK010015640">
    <property type="protein sequence ID" value="CAF1229422.1"/>
    <property type="molecule type" value="Genomic_DNA"/>
</dbReference>
<evidence type="ECO:0000259" key="8">
    <source>
        <dbReference type="PROSITE" id="PS50835"/>
    </source>
</evidence>
<gene>
    <name evidence="10" type="ORF">GPM918_LOCUS33067</name>
    <name evidence="9" type="ORF">OVA965_LOCUS25303</name>
    <name evidence="12" type="ORF">SRO942_LOCUS33744</name>
    <name evidence="11" type="ORF">TMI583_LOCUS26032</name>
</gene>
<organism evidence="10 13">
    <name type="scientific">Didymodactylos carnosus</name>
    <dbReference type="NCBI Taxonomy" id="1234261"/>
    <lineage>
        <taxon>Eukaryota</taxon>
        <taxon>Metazoa</taxon>
        <taxon>Spiralia</taxon>
        <taxon>Gnathifera</taxon>
        <taxon>Rotifera</taxon>
        <taxon>Eurotatoria</taxon>
        <taxon>Bdelloidea</taxon>
        <taxon>Philodinida</taxon>
        <taxon>Philodinidae</taxon>
        <taxon>Didymodactylos</taxon>
    </lineage>
</organism>
<dbReference type="InterPro" id="IPR013783">
    <property type="entry name" value="Ig-like_fold"/>
</dbReference>
<feature type="region of interest" description="Disordered" evidence="6">
    <location>
        <begin position="1"/>
        <end position="22"/>
    </location>
</feature>
<evidence type="ECO:0000256" key="1">
    <source>
        <dbReference type="ARBA" id="ARBA00004613"/>
    </source>
</evidence>
<dbReference type="FunFam" id="2.20.100.10:FF:000001">
    <property type="entry name" value="semaphorin-5A isoform X1"/>
    <property type="match status" value="2"/>
</dbReference>
<dbReference type="EMBL" id="CAJOBA010037187">
    <property type="protein sequence ID" value="CAF4037391.1"/>
    <property type="molecule type" value="Genomic_DNA"/>
</dbReference>
<evidence type="ECO:0000313" key="10">
    <source>
        <dbReference type="EMBL" id="CAF1396747.1"/>
    </source>
</evidence>
<dbReference type="EMBL" id="CAJNOQ010017304">
    <property type="protein sequence ID" value="CAF1396747.1"/>
    <property type="molecule type" value="Genomic_DNA"/>
</dbReference>
<dbReference type="InterPro" id="IPR052065">
    <property type="entry name" value="Compl_asym_regulator"/>
</dbReference>
<dbReference type="Proteomes" id="UP000663829">
    <property type="component" value="Unassembled WGS sequence"/>
</dbReference>
<dbReference type="Proteomes" id="UP000681722">
    <property type="component" value="Unassembled WGS sequence"/>
</dbReference>
<protein>
    <recommendedName>
        <fullName evidence="8">Ig-like domain-containing protein</fullName>
    </recommendedName>
</protein>
<dbReference type="InterPro" id="IPR036383">
    <property type="entry name" value="TSP1_rpt_sf"/>
</dbReference>
<reference evidence="10" key="1">
    <citation type="submission" date="2021-02" db="EMBL/GenBank/DDBJ databases">
        <authorList>
            <person name="Nowell W R."/>
        </authorList>
    </citation>
    <scope>NUCLEOTIDE SEQUENCE</scope>
</reference>
<dbReference type="OrthoDB" id="446173at2759"/>
<proteinExistence type="predicted"/>
<dbReference type="Gene3D" id="2.20.100.10">
    <property type="entry name" value="Thrombospondin type-1 (TSP1) repeat"/>
    <property type="match status" value="2"/>
</dbReference>
<dbReference type="InterPro" id="IPR036179">
    <property type="entry name" value="Ig-like_dom_sf"/>
</dbReference>
<keyword evidence="13" id="KW-1185">Reference proteome</keyword>
<evidence type="ECO:0000313" key="9">
    <source>
        <dbReference type="EMBL" id="CAF1229422.1"/>
    </source>
</evidence>
<dbReference type="EMBL" id="CAJOBC010082718">
    <property type="protein sequence ID" value="CAF4290917.1"/>
    <property type="molecule type" value="Genomic_DNA"/>
</dbReference>
<keyword evidence="7" id="KW-0472">Membrane</keyword>
<keyword evidence="7" id="KW-1133">Transmembrane helix</keyword>
<feature type="transmembrane region" description="Helical" evidence="7">
    <location>
        <begin position="592"/>
        <end position="616"/>
    </location>
</feature>
<dbReference type="PRINTS" id="PR01705">
    <property type="entry name" value="TSP1REPEAT"/>
</dbReference>
<dbReference type="InterPro" id="IPR000884">
    <property type="entry name" value="TSP1_rpt"/>
</dbReference>
<evidence type="ECO:0000256" key="3">
    <source>
        <dbReference type="ARBA" id="ARBA00022729"/>
    </source>
</evidence>
<keyword evidence="2" id="KW-0964">Secreted</keyword>
<dbReference type="SUPFAM" id="SSF48726">
    <property type="entry name" value="Immunoglobulin"/>
    <property type="match status" value="1"/>
</dbReference>
<keyword evidence="4" id="KW-0677">Repeat</keyword>
<dbReference type="SMART" id="SM00209">
    <property type="entry name" value="TSP1"/>
    <property type="match status" value="3"/>
</dbReference>
<dbReference type="SUPFAM" id="SSF82895">
    <property type="entry name" value="TSP-1 type 1 repeat"/>
    <property type="match status" value="2"/>
</dbReference>
<dbReference type="InterPro" id="IPR007110">
    <property type="entry name" value="Ig-like_dom"/>
</dbReference>